<dbReference type="PIRSF" id="PIRSF017082">
    <property type="entry name" value="YflP"/>
    <property type="match status" value="1"/>
</dbReference>
<organism evidence="2 3">
    <name type="scientific">Achromobacter ruhlandii</name>
    <dbReference type="NCBI Taxonomy" id="72557"/>
    <lineage>
        <taxon>Bacteria</taxon>
        <taxon>Pseudomonadati</taxon>
        <taxon>Pseudomonadota</taxon>
        <taxon>Betaproteobacteria</taxon>
        <taxon>Burkholderiales</taxon>
        <taxon>Alcaligenaceae</taxon>
        <taxon>Achromobacter</taxon>
    </lineage>
</organism>
<dbReference type="Proteomes" id="UP000494122">
    <property type="component" value="Unassembled WGS sequence"/>
</dbReference>
<evidence type="ECO:0000313" key="3">
    <source>
        <dbReference type="Proteomes" id="UP000494122"/>
    </source>
</evidence>
<gene>
    <name evidence="2" type="ORF">LMG3328_00450</name>
</gene>
<proteinExistence type="inferred from homology"/>
<name>A0A2M9H4R5_9BURK</name>
<dbReference type="PANTHER" id="PTHR42928:SF5">
    <property type="entry name" value="BLR1237 PROTEIN"/>
    <property type="match status" value="1"/>
</dbReference>
<evidence type="ECO:0000256" key="1">
    <source>
        <dbReference type="ARBA" id="ARBA00006987"/>
    </source>
</evidence>
<dbReference type="PROSITE" id="PS51257">
    <property type="entry name" value="PROKAR_LIPOPROTEIN"/>
    <property type="match status" value="1"/>
</dbReference>
<dbReference type="EMBL" id="CADILE010000001">
    <property type="protein sequence ID" value="CAB3824669.1"/>
    <property type="molecule type" value="Genomic_DNA"/>
</dbReference>
<dbReference type="AlphaFoldDB" id="A0A2M9H4R5"/>
<dbReference type="InterPro" id="IPR005064">
    <property type="entry name" value="BUG"/>
</dbReference>
<dbReference type="Gene3D" id="3.40.190.10">
    <property type="entry name" value="Periplasmic binding protein-like II"/>
    <property type="match status" value="1"/>
</dbReference>
<dbReference type="PANTHER" id="PTHR42928">
    <property type="entry name" value="TRICARBOXYLATE-BINDING PROTEIN"/>
    <property type="match status" value="1"/>
</dbReference>
<protein>
    <submittedName>
        <fullName evidence="2">Uncharacterized protein</fullName>
    </submittedName>
</protein>
<evidence type="ECO:0000313" key="2">
    <source>
        <dbReference type="EMBL" id="CAB3824669.1"/>
    </source>
</evidence>
<dbReference type="SUPFAM" id="SSF53850">
    <property type="entry name" value="Periplasmic binding protein-like II"/>
    <property type="match status" value="1"/>
</dbReference>
<dbReference type="Gene3D" id="3.40.190.150">
    <property type="entry name" value="Bordetella uptake gene, domain 1"/>
    <property type="match status" value="1"/>
</dbReference>
<reference evidence="2 3" key="1">
    <citation type="submission" date="2020-04" db="EMBL/GenBank/DDBJ databases">
        <authorList>
            <person name="De Canck E."/>
        </authorList>
    </citation>
    <scope>NUCLEOTIDE SEQUENCE [LARGE SCALE GENOMIC DNA]</scope>
    <source>
        <strain evidence="2 3">LMG 3328</strain>
    </source>
</reference>
<dbReference type="InterPro" id="IPR042100">
    <property type="entry name" value="Bug_dom1"/>
</dbReference>
<sequence length="319" mass="33247">MIRRLLAVAAMAVACVAHAQDYPSKPIRIIIPSTPGGGTDYIGRLMGNKLHELNGWSVVPENKPGAGTALGLAEAARAPAQGYDLVIGQSDNVTLIPLLMKVAYDPVKDLVPVALVATTPMVLLVSDSSPYKTLPEVIEAARKAPNTLSYGTSGTGGGVHIAMEMLQHEAGFKMQHVPYKGSAPALADLMGGHLQFAGSSISSAASLIKAGKVRALAVTSPKRNPALPDVPTVAELGYKDFSVVTYYGVLAPAKTPAAVVARLNADFNRLLARPDVRDALAAQGLEADPVSSEQFAALIRSDIGKARQTIATAGIVVQQ</sequence>
<dbReference type="Pfam" id="PF03401">
    <property type="entry name" value="TctC"/>
    <property type="match status" value="1"/>
</dbReference>
<comment type="similarity">
    <text evidence="1">Belongs to the UPF0065 (bug) family.</text>
</comment>
<accession>A0A2M9H4R5</accession>
<dbReference type="RefSeq" id="WP_100507176.1">
    <property type="nucleotide sequence ID" value="NZ_CADILE010000001.1"/>
</dbReference>
<dbReference type="CDD" id="cd07012">
    <property type="entry name" value="PBP2_Bug_TTT"/>
    <property type="match status" value="1"/>
</dbReference>